<evidence type="ECO:0000313" key="3">
    <source>
        <dbReference type="Proteomes" id="UP000432715"/>
    </source>
</evidence>
<proteinExistence type="predicted"/>
<dbReference type="Proteomes" id="UP000432715">
    <property type="component" value="Unassembled WGS sequence"/>
</dbReference>
<protein>
    <submittedName>
        <fullName evidence="2">Uncharacterized protein</fullName>
    </submittedName>
</protein>
<evidence type="ECO:0000313" key="2">
    <source>
        <dbReference type="EMBL" id="KAB3535378.1"/>
    </source>
</evidence>
<organism evidence="2 3">
    <name type="scientific">Alkaliphilus pronyensis</name>
    <dbReference type="NCBI Taxonomy" id="1482732"/>
    <lineage>
        <taxon>Bacteria</taxon>
        <taxon>Bacillati</taxon>
        <taxon>Bacillota</taxon>
        <taxon>Clostridia</taxon>
        <taxon>Peptostreptococcales</taxon>
        <taxon>Natronincolaceae</taxon>
        <taxon>Alkaliphilus</taxon>
    </lineage>
</organism>
<name>A0A6I0EZH5_9FIRM</name>
<evidence type="ECO:0000256" key="1">
    <source>
        <dbReference type="SAM" id="Phobius"/>
    </source>
</evidence>
<keyword evidence="3" id="KW-1185">Reference proteome</keyword>
<keyword evidence="1" id="KW-1133">Transmembrane helix</keyword>
<feature type="transmembrane region" description="Helical" evidence="1">
    <location>
        <begin position="6"/>
        <end position="24"/>
    </location>
</feature>
<dbReference type="EMBL" id="WBZC01000019">
    <property type="protein sequence ID" value="KAB3535378.1"/>
    <property type="molecule type" value="Genomic_DNA"/>
</dbReference>
<sequence>MELIVLFEVLRAVIVVAVLYIFFARRNNAKNVRFAMNAYLISFGLLLASLMYLIAKMVFSQ</sequence>
<gene>
    <name evidence="2" type="ORF">F8154_06220</name>
</gene>
<accession>A0A6I0EZH5</accession>
<reference evidence="2 3" key="1">
    <citation type="submission" date="2019-10" db="EMBL/GenBank/DDBJ databases">
        <title>Alkaliphilus serpentinus sp. nov. and Alkaliphilus pronyensis sp. nov., two novel anaerobic alkaliphilic species isolated from the serpentinized-hosted hydrothermal field of the Prony Bay (New Caledonia).</title>
        <authorList>
            <person name="Postec A."/>
        </authorList>
    </citation>
    <scope>NUCLEOTIDE SEQUENCE [LARGE SCALE GENOMIC DNA]</scope>
    <source>
        <strain evidence="2 3">LacV</strain>
    </source>
</reference>
<keyword evidence="1" id="KW-0812">Transmembrane</keyword>
<keyword evidence="1" id="KW-0472">Membrane</keyword>
<feature type="transmembrane region" description="Helical" evidence="1">
    <location>
        <begin position="36"/>
        <end position="55"/>
    </location>
</feature>
<dbReference type="AlphaFoldDB" id="A0A6I0EZH5"/>
<comment type="caution">
    <text evidence="2">The sequence shown here is derived from an EMBL/GenBank/DDBJ whole genome shotgun (WGS) entry which is preliminary data.</text>
</comment>